<dbReference type="Pfam" id="PF07992">
    <property type="entry name" value="Pyr_redox_2"/>
    <property type="match status" value="1"/>
</dbReference>
<keyword evidence="8" id="KW-1185">Reference proteome</keyword>
<dbReference type="InterPro" id="IPR051169">
    <property type="entry name" value="NADH-Q_oxidoreductase"/>
</dbReference>
<dbReference type="InterPro" id="IPR036188">
    <property type="entry name" value="FAD/NAD-bd_sf"/>
</dbReference>
<reference evidence="7" key="2">
    <citation type="submission" date="2021-08" db="EMBL/GenBank/DDBJ databases">
        <authorList>
            <person name="Tani A."/>
            <person name="Ola A."/>
            <person name="Ogura Y."/>
            <person name="Katsura K."/>
            <person name="Hayashi T."/>
        </authorList>
    </citation>
    <scope>NUCLEOTIDE SEQUENCE</scope>
    <source>
        <strain evidence="7">DSM 17168</strain>
    </source>
</reference>
<dbReference type="SUPFAM" id="SSF51905">
    <property type="entry name" value="FAD/NAD(P)-binding domain"/>
    <property type="match status" value="1"/>
</dbReference>
<keyword evidence="5" id="KW-0560">Oxidoreductase</keyword>
<dbReference type="PANTHER" id="PTHR42913">
    <property type="entry name" value="APOPTOSIS-INDUCING FACTOR 1"/>
    <property type="match status" value="1"/>
</dbReference>
<evidence type="ECO:0000256" key="3">
    <source>
        <dbReference type="ARBA" id="ARBA00022630"/>
    </source>
</evidence>
<comment type="similarity">
    <text evidence="2">Belongs to the NADH dehydrogenase family.</text>
</comment>
<organism evidence="7 8">
    <name type="scientific">Methylobacterium isbiliense</name>
    <dbReference type="NCBI Taxonomy" id="315478"/>
    <lineage>
        <taxon>Bacteria</taxon>
        <taxon>Pseudomonadati</taxon>
        <taxon>Pseudomonadota</taxon>
        <taxon>Alphaproteobacteria</taxon>
        <taxon>Hyphomicrobiales</taxon>
        <taxon>Methylobacteriaceae</taxon>
        <taxon>Methylobacterium</taxon>
    </lineage>
</organism>
<evidence type="ECO:0000256" key="2">
    <source>
        <dbReference type="ARBA" id="ARBA00005272"/>
    </source>
</evidence>
<evidence type="ECO:0000259" key="6">
    <source>
        <dbReference type="Pfam" id="PF07992"/>
    </source>
</evidence>
<name>A0ABQ4SB86_9HYPH</name>
<keyword evidence="4" id="KW-0274">FAD</keyword>
<dbReference type="RefSeq" id="WP_238235249.1">
    <property type="nucleotide sequence ID" value="NZ_BPQQ01000023.1"/>
</dbReference>
<proteinExistence type="inferred from homology"/>
<gene>
    <name evidence="7" type="ORF">GMJLKIPL_2283</name>
</gene>
<comment type="cofactor">
    <cofactor evidence="1">
        <name>FAD</name>
        <dbReference type="ChEBI" id="CHEBI:57692"/>
    </cofactor>
</comment>
<comment type="caution">
    <text evidence="7">The sequence shown here is derived from an EMBL/GenBank/DDBJ whole genome shotgun (WGS) entry which is preliminary data.</text>
</comment>
<dbReference type="PRINTS" id="PR00411">
    <property type="entry name" value="PNDRDTASEI"/>
</dbReference>
<reference evidence="7" key="1">
    <citation type="journal article" date="2021" name="Front. Microbiol.">
        <title>Comprehensive Comparative Genomics and Phenotyping of Methylobacterium Species.</title>
        <authorList>
            <person name="Alessa O."/>
            <person name="Ogura Y."/>
            <person name="Fujitani Y."/>
            <person name="Takami H."/>
            <person name="Hayashi T."/>
            <person name="Sahin N."/>
            <person name="Tani A."/>
        </authorList>
    </citation>
    <scope>NUCLEOTIDE SEQUENCE</scope>
    <source>
        <strain evidence="7">DSM 17168</strain>
    </source>
</reference>
<keyword evidence="3" id="KW-0285">Flavoprotein</keyword>
<accession>A0ABQ4SB86</accession>
<sequence length="403" mass="41422">MAGRLVILGGGFAGLWAAAAAARLAGERGGDLAITLVAPDPFHTFRVRCYEPNLDGLRVALDDVLGPIGVARVQARAESIDPALRKVRLSGAAEALSYDRLVLATGSTLARPPCSGAERMLDVDTYAGAARLAEHLRDLARTEPRPGRATAVVVGAGLVGIEAACELPARLRDLASPADPARVVLIERGAEPGADMGAARPAIREALAAAGVEVHRQTGVVAVEPDGVRLADGSRIAADTVLCATGLRASPLAAPLPVAHDPLGRVPVDAFLQVEGVAGLYAAGDVARAAADAAGHATVMSCQHARPMGRLAGHNAACDLLGCPEARLAFAAPDYVTVLDLGAWGAAYTAGWDRDTLVASGPEAKATKRTINRERIVPPLRDRAAILAAAAPILQARPIVRPA</sequence>
<evidence type="ECO:0000256" key="5">
    <source>
        <dbReference type="ARBA" id="ARBA00023002"/>
    </source>
</evidence>
<evidence type="ECO:0000313" key="7">
    <source>
        <dbReference type="EMBL" id="GJE00362.1"/>
    </source>
</evidence>
<dbReference type="Proteomes" id="UP001055153">
    <property type="component" value="Unassembled WGS sequence"/>
</dbReference>
<evidence type="ECO:0000256" key="4">
    <source>
        <dbReference type="ARBA" id="ARBA00022827"/>
    </source>
</evidence>
<evidence type="ECO:0000313" key="8">
    <source>
        <dbReference type="Proteomes" id="UP001055153"/>
    </source>
</evidence>
<feature type="domain" description="FAD/NAD(P)-binding" evidence="6">
    <location>
        <begin position="4"/>
        <end position="309"/>
    </location>
</feature>
<dbReference type="PANTHER" id="PTHR42913:SF3">
    <property type="entry name" value="64 KDA MITOCHONDRIAL NADH DEHYDROGENASE (EUROFUNG)"/>
    <property type="match status" value="1"/>
</dbReference>
<dbReference type="PRINTS" id="PR00368">
    <property type="entry name" value="FADPNR"/>
</dbReference>
<dbReference type="EMBL" id="BPQQ01000023">
    <property type="protein sequence ID" value="GJE00362.1"/>
    <property type="molecule type" value="Genomic_DNA"/>
</dbReference>
<protein>
    <submittedName>
        <fullName evidence="7">NADH dehydrogenase-like protein</fullName>
    </submittedName>
</protein>
<evidence type="ECO:0000256" key="1">
    <source>
        <dbReference type="ARBA" id="ARBA00001974"/>
    </source>
</evidence>
<dbReference type="InterPro" id="IPR023753">
    <property type="entry name" value="FAD/NAD-binding_dom"/>
</dbReference>
<dbReference type="Gene3D" id="3.50.50.100">
    <property type="match status" value="1"/>
</dbReference>